<dbReference type="Proteomes" id="UP001500227">
    <property type="component" value="Unassembled WGS sequence"/>
</dbReference>
<keyword evidence="3" id="KW-0288">FMN</keyword>
<dbReference type="EMBL" id="BAABKD010000009">
    <property type="protein sequence ID" value="GAA5091056.1"/>
    <property type="molecule type" value="Genomic_DNA"/>
</dbReference>
<keyword evidence="5 6" id="KW-0503">Monooxygenase</keyword>
<gene>
    <name evidence="6" type="ORF">GCM10023337_16380</name>
</gene>
<evidence type="ECO:0000313" key="7">
    <source>
        <dbReference type="Proteomes" id="UP001500227"/>
    </source>
</evidence>
<organism evidence="6 7">
    <name type="scientific">Paenalcaligenes hermetiae</name>
    <dbReference type="NCBI Taxonomy" id="1157987"/>
    <lineage>
        <taxon>Bacteria</taxon>
        <taxon>Pseudomonadati</taxon>
        <taxon>Pseudomonadota</taxon>
        <taxon>Betaproteobacteria</taxon>
        <taxon>Burkholderiales</taxon>
        <taxon>Alcaligenaceae</taxon>
        <taxon>Paenalcaligenes</taxon>
    </lineage>
</organism>
<keyword evidence="7" id="KW-1185">Reference proteome</keyword>
<comment type="caution">
    <text evidence="6">The sequence shown here is derived from an EMBL/GenBank/DDBJ whole genome shotgun (WGS) entry which is preliminary data.</text>
</comment>
<reference evidence="7" key="1">
    <citation type="journal article" date="2019" name="Int. J. Syst. Evol. Microbiol.">
        <title>The Global Catalogue of Microorganisms (GCM) 10K type strain sequencing project: providing services to taxonomists for standard genome sequencing and annotation.</title>
        <authorList>
            <consortium name="The Broad Institute Genomics Platform"/>
            <consortium name="The Broad Institute Genome Sequencing Center for Infectious Disease"/>
            <person name="Wu L."/>
            <person name="Ma J."/>
        </authorList>
    </citation>
    <scope>NUCLEOTIDE SEQUENCE [LARGE SCALE GENOMIC DNA]</scope>
    <source>
        <strain evidence="7">JCM 18423</strain>
    </source>
</reference>
<sequence length="326" mass="34967">MSVNLNTLSRAELQAQLLKLLQSQRLPAVAAPMFLVSSPELTIASSKAGIIGSIPAPNARTVEQLDQWLAHISAELGPEKNQGKSYPWLLNMIVHSTYDRFDAEVELVKRYKPAIVTTALGSPKRVLSTVHEYGGLVMADVITPTMARKAADAGVDGLILVCAGAGGHTGKYNPFSFLAEVREFWDGPVGLAGGVSNGKDIHAARVLGYDFVLIGTRLIPAKESMVSDGYRQMLLESKMEDVVASKSVSGVMANWLVPSLEKAGVDPSVAKAAEIDFSGNMAADTKAWKHIWSAGHGVGQIKSLYTAAELVDELEAEYRSSLARTF</sequence>
<keyword evidence="4" id="KW-0560">Oxidoreductase</keyword>
<dbReference type="Gene3D" id="3.20.20.70">
    <property type="entry name" value="Aldolase class I"/>
    <property type="match status" value="1"/>
</dbReference>
<dbReference type="PANTHER" id="PTHR42747:SF4">
    <property type="entry name" value="BLR1330 PROTEIN"/>
    <property type="match status" value="1"/>
</dbReference>
<dbReference type="GO" id="GO:0004497">
    <property type="term" value="F:monooxygenase activity"/>
    <property type="evidence" value="ECO:0007669"/>
    <property type="project" value="UniProtKB-KW"/>
</dbReference>
<dbReference type="InterPro" id="IPR004136">
    <property type="entry name" value="NMO"/>
</dbReference>
<keyword evidence="2" id="KW-0285">Flavoprotein</keyword>
<evidence type="ECO:0000256" key="1">
    <source>
        <dbReference type="ARBA" id="ARBA00009881"/>
    </source>
</evidence>
<dbReference type="PANTHER" id="PTHR42747">
    <property type="entry name" value="NITRONATE MONOOXYGENASE-RELATED"/>
    <property type="match status" value="1"/>
</dbReference>
<protein>
    <submittedName>
        <fullName evidence="6">Nitronate monooxygenase family protein</fullName>
    </submittedName>
</protein>
<evidence type="ECO:0000256" key="4">
    <source>
        <dbReference type="ARBA" id="ARBA00023002"/>
    </source>
</evidence>
<name>A0ABP9M5G2_9BURK</name>
<proteinExistence type="inferred from homology"/>
<dbReference type="InterPro" id="IPR013785">
    <property type="entry name" value="Aldolase_TIM"/>
</dbReference>
<dbReference type="SUPFAM" id="SSF51412">
    <property type="entry name" value="Inosine monophosphate dehydrogenase (IMPDH)"/>
    <property type="match status" value="1"/>
</dbReference>
<comment type="similarity">
    <text evidence="1">Belongs to the nitronate monooxygenase family. NMO class I subfamily.</text>
</comment>
<evidence type="ECO:0000256" key="5">
    <source>
        <dbReference type="ARBA" id="ARBA00023033"/>
    </source>
</evidence>
<evidence type="ECO:0000313" key="6">
    <source>
        <dbReference type="EMBL" id="GAA5091056.1"/>
    </source>
</evidence>
<dbReference type="RefSeq" id="WP_345370961.1">
    <property type="nucleotide sequence ID" value="NZ_BAABKD010000009.1"/>
</dbReference>
<dbReference type="CDD" id="cd04730">
    <property type="entry name" value="NPD_like"/>
    <property type="match status" value="1"/>
</dbReference>
<dbReference type="Pfam" id="PF03060">
    <property type="entry name" value="NMO"/>
    <property type="match status" value="1"/>
</dbReference>
<evidence type="ECO:0000256" key="2">
    <source>
        <dbReference type="ARBA" id="ARBA00022630"/>
    </source>
</evidence>
<accession>A0ABP9M5G2</accession>
<evidence type="ECO:0000256" key="3">
    <source>
        <dbReference type="ARBA" id="ARBA00022643"/>
    </source>
</evidence>